<name>A0A0E9VWU9_ANGAN</name>
<accession>A0A0E9VWU9</accession>
<evidence type="ECO:0000313" key="2">
    <source>
        <dbReference type="EMBL" id="JAH82634.1"/>
    </source>
</evidence>
<dbReference type="AlphaFoldDB" id="A0A0E9VWU9"/>
<reference evidence="2" key="2">
    <citation type="journal article" date="2015" name="Fish Shellfish Immunol.">
        <title>Early steps in the European eel (Anguilla anguilla)-Vibrio vulnificus interaction in the gills: Role of the RtxA13 toxin.</title>
        <authorList>
            <person name="Callol A."/>
            <person name="Pajuelo D."/>
            <person name="Ebbesson L."/>
            <person name="Teles M."/>
            <person name="MacKenzie S."/>
            <person name="Amaro C."/>
        </authorList>
    </citation>
    <scope>NUCLEOTIDE SEQUENCE</scope>
</reference>
<keyword evidence="1" id="KW-0812">Transmembrane</keyword>
<sequence length="33" mass="3517">MSLIAIIPCHDAFLILGILGCSNSMILGTVEDR</sequence>
<organism evidence="2">
    <name type="scientific">Anguilla anguilla</name>
    <name type="common">European freshwater eel</name>
    <name type="synonym">Muraena anguilla</name>
    <dbReference type="NCBI Taxonomy" id="7936"/>
    <lineage>
        <taxon>Eukaryota</taxon>
        <taxon>Metazoa</taxon>
        <taxon>Chordata</taxon>
        <taxon>Craniata</taxon>
        <taxon>Vertebrata</taxon>
        <taxon>Euteleostomi</taxon>
        <taxon>Actinopterygii</taxon>
        <taxon>Neopterygii</taxon>
        <taxon>Teleostei</taxon>
        <taxon>Anguilliformes</taxon>
        <taxon>Anguillidae</taxon>
        <taxon>Anguilla</taxon>
    </lineage>
</organism>
<dbReference type="EMBL" id="GBXM01025943">
    <property type="protein sequence ID" value="JAH82634.1"/>
    <property type="molecule type" value="Transcribed_RNA"/>
</dbReference>
<keyword evidence="1" id="KW-1133">Transmembrane helix</keyword>
<keyword evidence="1" id="KW-0472">Membrane</keyword>
<feature type="transmembrane region" description="Helical" evidence="1">
    <location>
        <begin position="12"/>
        <end position="30"/>
    </location>
</feature>
<reference evidence="2" key="1">
    <citation type="submission" date="2014-11" db="EMBL/GenBank/DDBJ databases">
        <authorList>
            <person name="Amaro Gonzalez C."/>
        </authorList>
    </citation>
    <scope>NUCLEOTIDE SEQUENCE</scope>
</reference>
<protein>
    <submittedName>
        <fullName evidence="2">Uncharacterized protein</fullName>
    </submittedName>
</protein>
<proteinExistence type="predicted"/>
<evidence type="ECO:0000256" key="1">
    <source>
        <dbReference type="SAM" id="Phobius"/>
    </source>
</evidence>